<dbReference type="InterPro" id="IPR036390">
    <property type="entry name" value="WH_DNA-bd_sf"/>
</dbReference>
<dbReference type="GO" id="GO:0032968">
    <property type="term" value="P:positive regulation of transcription elongation by RNA polymerase II"/>
    <property type="evidence" value="ECO:0007669"/>
    <property type="project" value="InterPro"/>
</dbReference>
<evidence type="ECO:0000256" key="2">
    <source>
        <dbReference type="SAM" id="MobiDB-lite"/>
    </source>
</evidence>
<comment type="caution">
    <text evidence="3">The sequence shown here is derived from an EMBL/GenBank/DDBJ whole genome shotgun (WGS) entry which is preliminary data.</text>
</comment>
<protein>
    <recommendedName>
        <fullName evidence="1">Transcription initiation factor IIF subunit alpha</fullName>
    </recommendedName>
</protein>
<feature type="region of interest" description="Disordered" evidence="2">
    <location>
        <begin position="37"/>
        <end position="78"/>
    </location>
</feature>
<evidence type="ECO:0000256" key="1">
    <source>
        <dbReference type="RuleBase" id="RU366044"/>
    </source>
</evidence>
<keyword evidence="1" id="KW-0805">Transcription regulation</keyword>
<dbReference type="PANTHER" id="PTHR13011:SF0">
    <property type="entry name" value="GENERAL TRANSCRIPTION FACTOR IIF SUBUNIT 1"/>
    <property type="match status" value="1"/>
</dbReference>
<accession>A0A2K3M1Z5</accession>
<dbReference type="SUPFAM" id="SSF46785">
    <property type="entry name" value="Winged helix' DNA-binding domain"/>
    <property type="match status" value="1"/>
</dbReference>
<dbReference type="ExpressionAtlas" id="A0A2K3M1Z5">
    <property type="expression patterns" value="baseline"/>
</dbReference>
<dbReference type="InterPro" id="IPR036388">
    <property type="entry name" value="WH-like_DNA-bd_sf"/>
</dbReference>
<dbReference type="InterPro" id="IPR008851">
    <property type="entry name" value="TFIIF-alpha"/>
</dbReference>
<dbReference type="GO" id="GO:0001096">
    <property type="term" value="F:TFIIF-class transcription factor complex binding"/>
    <property type="evidence" value="ECO:0007669"/>
    <property type="project" value="TreeGrafter"/>
</dbReference>
<feature type="compositionally biased region" description="Low complexity" evidence="2">
    <location>
        <begin position="65"/>
        <end position="76"/>
    </location>
</feature>
<reference evidence="3 4" key="2">
    <citation type="journal article" date="2017" name="Front. Plant Sci.">
        <title>Gene Classification and Mining of Molecular Markers Useful in Red Clover (Trifolium pratense) Breeding.</title>
        <authorList>
            <person name="Istvanek J."/>
            <person name="Dluhosova J."/>
            <person name="Dluhos P."/>
            <person name="Patkova L."/>
            <person name="Nedelnik J."/>
            <person name="Repkova J."/>
        </authorList>
    </citation>
    <scope>NUCLEOTIDE SEQUENCE [LARGE SCALE GENOMIC DNA]</scope>
    <source>
        <strain evidence="4">cv. Tatra</strain>
        <tissue evidence="3">Young leaves</tissue>
    </source>
</reference>
<dbReference type="Gene3D" id="1.10.10.10">
    <property type="entry name" value="Winged helix-like DNA-binding domain superfamily/Winged helix DNA-binding domain"/>
    <property type="match status" value="1"/>
</dbReference>
<evidence type="ECO:0000313" key="3">
    <source>
        <dbReference type="EMBL" id="PNX84816.1"/>
    </source>
</evidence>
<dbReference type="STRING" id="57577.A0A2K3M1Z5"/>
<dbReference type="GO" id="GO:0003743">
    <property type="term" value="F:translation initiation factor activity"/>
    <property type="evidence" value="ECO:0007669"/>
    <property type="project" value="UniProtKB-KW"/>
</dbReference>
<sequence>RFSAFKANPSLYLLHLLLDVQETPLFGLGSVARQVTMGEPKSSGKDVNGSASKSNAPPKGTPLPSSNAGSSNAASGPVTEQEIRAVLMQRTPLTTQELVAKFKGRLRCAEVSSNFA</sequence>
<organism evidence="3 4">
    <name type="scientific">Trifolium pratense</name>
    <name type="common">Red clover</name>
    <dbReference type="NCBI Taxonomy" id="57577"/>
    <lineage>
        <taxon>Eukaryota</taxon>
        <taxon>Viridiplantae</taxon>
        <taxon>Streptophyta</taxon>
        <taxon>Embryophyta</taxon>
        <taxon>Tracheophyta</taxon>
        <taxon>Spermatophyta</taxon>
        <taxon>Magnoliopsida</taxon>
        <taxon>eudicotyledons</taxon>
        <taxon>Gunneridae</taxon>
        <taxon>Pentapetalae</taxon>
        <taxon>rosids</taxon>
        <taxon>fabids</taxon>
        <taxon>Fabales</taxon>
        <taxon>Fabaceae</taxon>
        <taxon>Papilionoideae</taxon>
        <taxon>50 kb inversion clade</taxon>
        <taxon>NPAAA clade</taxon>
        <taxon>Hologalegina</taxon>
        <taxon>IRL clade</taxon>
        <taxon>Trifolieae</taxon>
        <taxon>Trifolium</taxon>
    </lineage>
</organism>
<dbReference type="GO" id="GO:0016251">
    <property type="term" value="F:RNA polymerase II general transcription initiation factor activity"/>
    <property type="evidence" value="ECO:0007669"/>
    <property type="project" value="TreeGrafter"/>
</dbReference>
<gene>
    <name evidence="3" type="ORF">L195_g040880</name>
</gene>
<name>A0A2K3M1Z5_TRIPR</name>
<keyword evidence="3" id="KW-0648">Protein biosynthesis</keyword>
<evidence type="ECO:0000313" key="4">
    <source>
        <dbReference type="Proteomes" id="UP000236291"/>
    </source>
</evidence>
<comment type="subcellular location">
    <subcellularLocation>
        <location evidence="1">Nucleus</location>
    </subcellularLocation>
</comment>
<dbReference type="GO" id="GO:0005674">
    <property type="term" value="C:transcription factor TFIIF complex"/>
    <property type="evidence" value="ECO:0007669"/>
    <property type="project" value="TreeGrafter"/>
</dbReference>
<dbReference type="Proteomes" id="UP000236291">
    <property type="component" value="Unassembled WGS sequence"/>
</dbReference>
<comment type="function">
    <text evidence="1">TFIIF is a general transcription initiation factor that binds to RNA polymerase II and helps to recruit it to the initiation complex in collaboration with TFIIB. It promotes transcription elongation.</text>
</comment>
<keyword evidence="1" id="KW-0804">Transcription</keyword>
<dbReference type="AlphaFoldDB" id="A0A2K3M1Z5"/>
<dbReference type="PANTHER" id="PTHR13011">
    <property type="entry name" value="TFIIF-ALPHA"/>
    <property type="match status" value="1"/>
</dbReference>
<keyword evidence="3" id="KW-0396">Initiation factor</keyword>
<dbReference type="EMBL" id="ASHM01047293">
    <property type="protein sequence ID" value="PNX84816.1"/>
    <property type="molecule type" value="Genomic_DNA"/>
</dbReference>
<keyword evidence="1" id="KW-0539">Nucleus</keyword>
<dbReference type="Pfam" id="PF05793">
    <property type="entry name" value="TFIIF_alpha"/>
    <property type="match status" value="1"/>
</dbReference>
<dbReference type="GO" id="GO:0006367">
    <property type="term" value="P:transcription initiation at RNA polymerase II promoter"/>
    <property type="evidence" value="ECO:0007669"/>
    <property type="project" value="InterPro"/>
</dbReference>
<proteinExistence type="inferred from homology"/>
<dbReference type="GO" id="GO:0003677">
    <property type="term" value="F:DNA binding"/>
    <property type="evidence" value="ECO:0007669"/>
    <property type="project" value="UniProtKB-KW"/>
</dbReference>
<keyword evidence="1" id="KW-0238">DNA-binding</keyword>
<feature type="non-terminal residue" evidence="3">
    <location>
        <position position="1"/>
    </location>
</feature>
<reference evidence="3 4" key="1">
    <citation type="journal article" date="2014" name="Am. J. Bot.">
        <title>Genome assembly and annotation for red clover (Trifolium pratense; Fabaceae).</title>
        <authorList>
            <person name="Istvanek J."/>
            <person name="Jaros M."/>
            <person name="Krenek A."/>
            <person name="Repkova J."/>
        </authorList>
    </citation>
    <scope>NUCLEOTIDE SEQUENCE [LARGE SCALE GENOMIC DNA]</scope>
    <source>
        <strain evidence="4">cv. Tatra</strain>
        <tissue evidence="3">Young leaves</tissue>
    </source>
</reference>
<comment type="similarity">
    <text evidence="1">Belongs to the TFIIF alpha subunit family.</text>
</comment>